<name>A0ABU8XT39_9PROT</name>
<feature type="domain" description="Rhodanese" evidence="1">
    <location>
        <begin position="30"/>
        <end position="126"/>
    </location>
</feature>
<evidence type="ECO:0000259" key="1">
    <source>
        <dbReference type="PROSITE" id="PS50206"/>
    </source>
</evidence>
<dbReference type="Proteomes" id="UP001375743">
    <property type="component" value="Unassembled WGS sequence"/>
</dbReference>
<gene>
    <name evidence="2" type="ORF">U1T56_12930</name>
</gene>
<dbReference type="Gene3D" id="3.40.250.10">
    <property type="entry name" value="Rhodanese-like domain"/>
    <property type="match status" value="1"/>
</dbReference>
<dbReference type="Pfam" id="PF00581">
    <property type="entry name" value="Rhodanese"/>
    <property type="match status" value="1"/>
</dbReference>
<dbReference type="PROSITE" id="PS50206">
    <property type="entry name" value="RHODANESE_3"/>
    <property type="match status" value="1"/>
</dbReference>
<dbReference type="SMART" id="SM00450">
    <property type="entry name" value="RHOD"/>
    <property type="match status" value="1"/>
</dbReference>
<organism evidence="2 3">
    <name type="scientific">Benzoatithermus flavus</name>
    <dbReference type="NCBI Taxonomy" id="3108223"/>
    <lineage>
        <taxon>Bacteria</taxon>
        <taxon>Pseudomonadati</taxon>
        <taxon>Pseudomonadota</taxon>
        <taxon>Alphaproteobacteria</taxon>
        <taxon>Geminicoccales</taxon>
        <taxon>Geminicoccaceae</taxon>
        <taxon>Benzoatithermus</taxon>
    </lineage>
</organism>
<keyword evidence="3" id="KW-1185">Reference proteome</keyword>
<comment type="caution">
    <text evidence="2">The sequence shown here is derived from an EMBL/GenBank/DDBJ whole genome shotgun (WGS) entry which is preliminary data.</text>
</comment>
<dbReference type="EMBL" id="JBBLZC010000012">
    <property type="protein sequence ID" value="MEK0084061.1"/>
    <property type="molecule type" value="Genomic_DNA"/>
</dbReference>
<dbReference type="SUPFAM" id="SSF52821">
    <property type="entry name" value="Rhodanese/Cell cycle control phosphatase"/>
    <property type="match status" value="1"/>
</dbReference>
<proteinExistence type="predicted"/>
<dbReference type="InterPro" id="IPR036873">
    <property type="entry name" value="Rhodanese-like_dom_sf"/>
</dbReference>
<protein>
    <submittedName>
        <fullName evidence="2">Rhodanese-like domain-containing protein</fullName>
    </submittedName>
</protein>
<dbReference type="PANTHER" id="PTHR44086">
    <property type="entry name" value="THIOSULFATE SULFURTRANSFERASE RDL2, MITOCHONDRIAL-RELATED"/>
    <property type="match status" value="1"/>
</dbReference>
<sequence length="126" mass="13604">MTITPARDLVTRANQEVETIDVAAAKALLGRDDVQFVDVRERHEWEGGHIPGAVHVPRGLLEFLADPSNPNHVAELHTGKKLVLYCGSGGRSALAAKTLKDMGFTNVCHMAGGFGGWQEAGYVVKR</sequence>
<dbReference type="RefSeq" id="WP_418160028.1">
    <property type="nucleotide sequence ID" value="NZ_JBBLZC010000012.1"/>
</dbReference>
<accession>A0ABU8XT39</accession>
<reference evidence="2 3" key="1">
    <citation type="submission" date="2024-01" db="EMBL/GenBank/DDBJ databases">
        <title>Multi-omics insights into the function and evolution of sodium benzoate biodegradation pathways in Benzoatithermus flavus gen. nov., sp. nov. from hot spring.</title>
        <authorList>
            <person name="Hu C.-J."/>
            <person name="Li W.-J."/>
        </authorList>
    </citation>
    <scope>NUCLEOTIDE SEQUENCE [LARGE SCALE GENOMIC DNA]</scope>
    <source>
        <strain evidence="2 3">SYSU G07066</strain>
    </source>
</reference>
<dbReference type="PANTHER" id="PTHR44086:SF13">
    <property type="entry name" value="THIOSULFATE SULFURTRANSFERASE PSPE"/>
    <property type="match status" value="1"/>
</dbReference>
<dbReference type="InterPro" id="IPR001763">
    <property type="entry name" value="Rhodanese-like_dom"/>
</dbReference>
<evidence type="ECO:0000313" key="3">
    <source>
        <dbReference type="Proteomes" id="UP001375743"/>
    </source>
</evidence>
<evidence type="ECO:0000313" key="2">
    <source>
        <dbReference type="EMBL" id="MEK0084061.1"/>
    </source>
</evidence>